<feature type="region of interest" description="Disordered" evidence="1">
    <location>
        <begin position="217"/>
        <end position="243"/>
    </location>
</feature>
<proteinExistence type="predicted"/>
<reference evidence="3 4" key="1">
    <citation type="submission" date="2018-08" db="EMBL/GenBank/DDBJ databases">
        <title>Genomic Encyclopedia of Type Strains, Phase III (KMG-III): the genomes of soil and plant-associated and newly described type strains.</title>
        <authorList>
            <person name="Whitman W."/>
        </authorList>
    </citation>
    <scope>NUCLEOTIDE SEQUENCE [LARGE SCALE GENOMIC DNA]</scope>
    <source>
        <strain evidence="3 4">CECT 7375</strain>
    </source>
</reference>
<feature type="transmembrane region" description="Helical" evidence="2">
    <location>
        <begin position="6"/>
        <end position="25"/>
    </location>
</feature>
<dbReference type="EMBL" id="QUNG01000001">
    <property type="protein sequence ID" value="REG86774.1"/>
    <property type="molecule type" value="Genomic_DNA"/>
</dbReference>
<dbReference type="AlphaFoldDB" id="A0A3E0DW88"/>
<name>A0A3E0DW88_9GAMM</name>
<evidence type="ECO:0000313" key="3">
    <source>
        <dbReference type="EMBL" id="REG86774.1"/>
    </source>
</evidence>
<organism evidence="3 4">
    <name type="scientific">Marinomonas pollencensis</name>
    <dbReference type="NCBI Taxonomy" id="491954"/>
    <lineage>
        <taxon>Bacteria</taxon>
        <taxon>Pseudomonadati</taxon>
        <taxon>Pseudomonadota</taxon>
        <taxon>Gammaproteobacteria</taxon>
        <taxon>Oceanospirillales</taxon>
        <taxon>Oceanospirillaceae</taxon>
        <taxon>Marinomonas</taxon>
    </lineage>
</organism>
<gene>
    <name evidence="3" type="ORF">DFP81_101342</name>
</gene>
<keyword evidence="2" id="KW-1133">Transmembrane helix</keyword>
<dbReference type="Proteomes" id="UP000256542">
    <property type="component" value="Unassembled WGS sequence"/>
</dbReference>
<evidence type="ECO:0000256" key="1">
    <source>
        <dbReference type="SAM" id="MobiDB-lite"/>
    </source>
</evidence>
<keyword evidence="4" id="KW-1185">Reference proteome</keyword>
<dbReference type="RefSeq" id="WP_115896018.1">
    <property type="nucleotide sequence ID" value="NZ_QUNG01000001.1"/>
</dbReference>
<evidence type="ECO:0000313" key="4">
    <source>
        <dbReference type="Proteomes" id="UP000256542"/>
    </source>
</evidence>
<keyword evidence="2" id="KW-0472">Membrane</keyword>
<keyword evidence="2" id="KW-0812">Transmembrane</keyword>
<dbReference type="OrthoDB" id="6100799at2"/>
<comment type="caution">
    <text evidence="3">The sequence shown here is derived from an EMBL/GenBank/DDBJ whole genome shotgun (WGS) entry which is preliminary data.</text>
</comment>
<accession>A0A3E0DW88</accession>
<sequence length="261" mass="30159">MTVIIVSVLLLVIGGFIAFAIYLQFKEQARLEKLRKIVALKNQLRQIRRYLDDIPPQYQPKDMRLWLFSRLLTHYDELIKLQPDATLSRRRKLTAEEMSELQTSKQKRRAKPINDELMVMDLKRLFDSFQLCIKQAEKEKTLDTEVVARYSNLLQFYKYKAKADLHAYIARQSFLSGNYEKAIASYKEALTQLAPIKGTAEAKTASKQLTSLINEVEEAQSGGGNDNGASSHAEQDSADSELTQEWDKFIDETEFKKKKHF</sequence>
<evidence type="ECO:0000256" key="2">
    <source>
        <dbReference type="SAM" id="Phobius"/>
    </source>
</evidence>
<protein>
    <submittedName>
        <fullName evidence="3">Uncharacterized protein</fullName>
    </submittedName>
</protein>